<dbReference type="AlphaFoldDB" id="A0AA86L406"/>
<dbReference type="SUPFAM" id="SSF52266">
    <property type="entry name" value="SGNH hydrolase"/>
    <property type="match status" value="1"/>
</dbReference>
<proteinExistence type="predicted"/>
<dbReference type="InterPro" id="IPR013830">
    <property type="entry name" value="SGNH_hydro"/>
</dbReference>
<dbReference type="Proteomes" id="UP000058599">
    <property type="component" value="Chromosome"/>
</dbReference>
<dbReference type="GO" id="GO:0016788">
    <property type="term" value="F:hydrolase activity, acting on ester bonds"/>
    <property type="evidence" value="ECO:0007669"/>
    <property type="project" value="UniProtKB-ARBA"/>
</dbReference>
<dbReference type="RefSeq" id="WP_067183416.1">
    <property type="nucleotide sequence ID" value="NZ_CP012199.1"/>
</dbReference>
<evidence type="ECO:0000313" key="3">
    <source>
        <dbReference type="Proteomes" id="UP000058599"/>
    </source>
</evidence>
<dbReference type="PANTHER" id="PTHR43784:SF2">
    <property type="entry name" value="GDSL-LIKE LIPASE_ACYLHYDROLASE, PUTATIVE (AFU_ORTHOLOGUE AFUA_2G00820)-RELATED"/>
    <property type="match status" value="1"/>
</dbReference>
<dbReference type="Gene3D" id="3.40.50.1110">
    <property type="entry name" value="SGNH hydrolase"/>
    <property type="match status" value="1"/>
</dbReference>
<dbReference type="PANTHER" id="PTHR43784">
    <property type="entry name" value="GDSL-LIKE LIPASE/ACYLHYDROLASE, PUTATIVE (AFU_ORTHOLOGUE AFUA_2G00820)-RELATED"/>
    <property type="match status" value="1"/>
</dbReference>
<protein>
    <submittedName>
        <fullName evidence="2">Acylhydrolase</fullName>
    </submittedName>
</protein>
<evidence type="ECO:0000313" key="2">
    <source>
        <dbReference type="EMBL" id="AMG74470.1"/>
    </source>
</evidence>
<dbReference type="KEGG" id="sgi:SGRAN_2095"/>
<dbReference type="InterPro" id="IPR053140">
    <property type="entry name" value="GDSL_Rv0518-like"/>
</dbReference>
<organism evidence="2 3">
    <name type="scientific">Sphingopyxis granuli</name>
    <dbReference type="NCBI Taxonomy" id="267128"/>
    <lineage>
        <taxon>Bacteria</taxon>
        <taxon>Pseudomonadati</taxon>
        <taxon>Pseudomonadota</taxon>
        <taxon>Alphaproteobacteria</taxon>
        <taxon>Sphingomonadales</taxon>
        <taxon>Sphingomonadaceae</taxon>
        <taxon>Sphingopyxis</taxon>
    </lineage>
</organism>
<dbReference type="EMBL" id="CP012199">
    <property type="protein sequence ID" value="AMG74470.1"/>
    <property type="molecule type" value="Genomic_DNA"/>
</dbReference>
<accession>A0AA86L406</accession>
<dbReference type="InterPro" id="IPR036514">
    <property type="entry name" value="SGNH_hydro_sf"/>
</dbReference>
<keyword evidence="3" id="KW-1185">Reference proteome</keyword>
<name>A0AA86L406_9SPHN</name>
<dbReference type="Pfam" id="PF13472">
    <property type="entry name" value="Lipase_GDSL_2"/>
    <property type="match status" value="1"/>
</dbReference>
<reference evidence="2 3" key="1">
    <citation type="journal article" date="2016" name="BMC Genomics">
        <title>Genomic analysis of the nitrate-respiring Sphingopyxis granuli (formerly Sphingomonas macrogoltabida) strain TFA.</title>
        <authorList>
            <person name="Garcia-Romero I."/>
            <person name="Perez-Pulido A.J."/>
            <person name="Gonzalez-Flores Y.E."/>
            <person name="Reyes-Ramirez F."/>
            <person name="Santero E."/>
            <person name="Floriano B."/>
        </authorList>
    </citation>
    <scope>NUCLEOTIDE SEQUENCE [LARGE SCALE GENOMIC DNA]</scope>
    <source>
        <strain evidence="2 3">TFA</strain>
    </source>
</reference>
<sequence length="232" mass="24583">MRVALALVYIAVLHGIVALALLRPDLIDAQRWRASWLQPEPSAYGAQSHRLFRAIDADAAPGRLLLVGDSQLQRLDTAALDLPAYNFAAGGDTMRDVARRIADYRQPGEAKAVVLWAGVNDLLRGRDPEAVRAAFEQAEAAIPAPTPIRLVSIAPVGAKPPRRDLQRAIARTNALLAQACRARCRFVDVTAGLAGADGALRPAYDSGDGLHLNRAGGLVVAGAINGLPVAAR</sequence>
<gene>
    <name evidence="2" type="ORF">SGRAN_2095</name>
</gene>
<evidence type="ECO:0000259" key="1">
    <source>
        <dbReference type="Pfam" id="PF13472"/>
    </source>
</evidence>
<feature type="domain" description="SGNH hydrolase-type esterase" evidence="1">
    <location>
        <begin position="72"/>
        <end position="216"/>
    </location>
</feature>